<dbReference type="NCBIfam" id="TIGR02830">
    <property type="entry name" value="spore_III_AG"/>
    <property type="match status" value="1"/>
</dbReference>
<dbReference type="Proteomes" id="UP001597227">
    <property type="component" value="Unassembled WGS sequence"/>
</dbReference>
<evidence type="ECO:0000313" key="4">
    <source>
        <dbReference type="EMBL" id="MFD1777147.1"/>
    </source>
</evidence>
<feature type="compositionally biased region" description="Basic and acidic residues" evidence="2">
    <location>
        <begin position="70"/>
        <end position="79"/>
    </location>
</feature>
<feature type="region of interest" description="Disordered" evidence="2">
    <location>
        <begin position="57"/>
        <end position="79"/>
    </location>
</feature>
<feature type="compositionally biased region" description="Polar residues" evidence="2">
    <location>
        <begin position="57"/>
        <end position="69"/>
    </location>
</feature>
<organism evidence="4 5">
    <name type="scientific">Fredinandcohnia salidurans</name>
    <dbReference type="NCBI Taxonomy" id="2595041"/>
    <lineage>
        <taxon>Bacteria</taxon>
        <taxon>Bacillati</taxon>
        <taxon>Bacillota</taxon>
        <taxon>Bacilli</taxon>
        <taxon>Bacillales</taxon>
        <taxon>Bacillaceae</taxon>
        <taxon>Fredinandcohnia</taxon>
    </lineage>
</organism>
<feature type="region of interest" description="Disordered" evidence="2">
    <location>
        <begin position="1"/>
        <end position="26"/>
    </location>
</feature>
<name>A0ABW4MGK6_9BACI</name>
<accession>A0ABW4MGK6</accession>
<keyword evidence="5" id="KW-1185">Reference proteome</keyword>
<keyword evidence="1" id="KW-0175">Coiled coil</keyword>
<protein>
    <submittedName>
        <fullName evidence="4">Stage III sporulation protein AG</fullName>
    </submittedName>
</protein>
<dbReference type="RefSeq" id="WP_304218490.1">
    <property type="nucleotide sequence ID" value="NZ_JBHUEK010000004.1"/>
</dbReference>
<feature type="coiled-coil region" evidence="1">
    <location>
        <begin position="81"/>
        <end position="112"/>
    </location>
</feature>
<proteinExistence type="predicted"/>
<dbReference type="EMBL" id="JBHUEK010000004">
    <property type="protein sequence ID" value="MFD1777147.1"/>
    <property type="molecule type" value="Genomic_DNA"/>
</dbReference>
<evidence type="ECO:0000256" key="1">
    <source>
        <dbReference type="SAM" id="Coils"/>
    </source>
</evidence>
<keyword evidence="3" id="KW-0812">Transmembrane</keyword>
<evidence type="ECO:0000256" key="3">
    <source>
        <dbReference type="SAM" id="Phobius"/>
    </source>
</evidence>
<gene>
    <name evidence="4" type="primary">spoIIIAG</name>
    <name evidence="4" type="ORF">ACFSFW_00455</name>
</gene>
<evidence type="ECO:0000313" key="5">
    <source>
        <dbReference type="Proteomes" id="UP001597227"/>
    </source>
</evidence>
<dbReference type="InterPro" id="IPR014195">
    <property type="entry name" value="Spore_III_AG"/>
</dbReference>
<feature type="transmembrane region" description="Helical" evidence="3">
    <location>
        <begin position="33"/>
        <end position="51"/>
    </location>
</feature>
<evidence type="ECO:0000256" key="2">
    <source>
        <dbReference type="SAM" id="MobiDB-lite"/>
    </source>
</evidence>
<sequence length="224" mass="24481">MDKDKGILNKIKGMFSGSKDDPPDKKGNKKNQYFLLLLAVGIAFMLISNLFSDDKPTSSSVLPATSSEVSAKDEPTFGGQKDELTTAIAKYEDRYENELKEALEAIAGVEDVIVSVSVDATESKILEKNTVTQSQITNEEDRDGGKRQVEDITKDEQVVIIRSGDSETPIVLKIEKPEIRSVLIVAKGVENAKIKQMVVEAVTKGFDVPNHKVAVVPRKTKGDS</sequence>
<keyword evidence="3" id="KW-1133">Transmembrane helix</keyword>
<comment type="caution">
    <text evidence="4">The sequence shown here is derived from an EMBL/GenBank/DDBJ whole genome shotgun (WGS) entry which is preliminary data.</text>
</comment>
<reference evidence="5" key="1">
    <citation type="journal article" date="2019" name="Int. J. Syst. Evol. Microbiol.">
        <title>The Global Catalogue of Microorganisms (GCM) 10K type strain sequencing project: providing services to taxonomists for standard genome sequencing and annotation.</title>
        <authorList>
            <consortium name="The Broad Institute Genomics Platform"/>
            <consortium name="The Broad Institute Genome Sequencing Center for Infectious Disease"/>
            <person name="Wu L."/>
            <person name="Ma J."/>
        </authorList>
    </citation>
    <scope>NUCLEOTIDE SEQUENCE [LARGE SCALE GENOMIC DNA]</scope>
    <source>
        <strain evidence="5">CCUG 15531</strain>
    </source>
</reference>
<keyword evidence="3" id="KW-0472">Membrane</keyword>